<dbReference type="PANTHER" id="PTHR35936">
    <property type="entry name" value="MEMBRANE-BOUND LYTIC MUREIN TRANSGLYCOSYLASE F"/>
    <property type="match status" value="1"/>
</dbReference>
<name>A0ABS5ZL02_9GAMM</name>
<dbReference type="PANTHER" id="PTHR35936:SF25">
    <property type="entry name" value="ABC TRANSPORTER SUBSTRATE-BINDING PROTEIN"/>
    <property type="match status" value="1"/>
</dbReference>
<accession>A0ABS5ZL02</accession>
<comment type="caution">
    <text evidence="2">The sequence shown here is derived from an EMBL/GenBank/DDBJ whole genome shotgun (WGS) entry which is preliminary data.</text>
</comment>
<dbReference type="SUPFAM" id="SSF53850">
    <property type="entry name" value="Periplasmic binding protein-like II"/>
    <property type="match status" value="1"/>
</dbReference>
<dbReference type="Gene3D" id="3.40.190.10">
    <property type="entry name" value="Periplasmic binding protein-like II"/>
    <property type="match status" value="2"/>
</dbReference>
<keyword evidence="3" id="KW-1185">Reference proteome</keyword>
<evidence type="ECO:0000313" key="3">
    <source>
        <dbReference type="Proteomes" id="UP000690515"/>
    </source>
</evidence>
<sequence>MLFVAGVQTTLALADSKVYLTSLDWPPYTGKTLPDQGASVAVAKAVFAEAGLELVVDFYPWKRAVNLAKNDDKYLGYFPEYYAAELEEDFIFSEPMGSGPLGFAERKDDPVMWKTLDDLKAYKIGTVSGYVNTTEFDQMAEAGTIKVDNAGDDVKNLLKLNAGRVKLAVIDKYVMSYLLDTDPSLKKIKGKLVFNETLLEDKKLYICFRKSEKGKAIQQKFNEALKKVDVSAIMAKYLSQ</sequence>
<dbReference type="Proteomes" id="UP000690515">
    <property type="component" value="Unassembled WGS sequence"/>
</dbReference>
<evidence type="ECO:0000313" key="2">
    <source>
        <dbReference type="EMBL" id="MBU2713742.1"/>
    </source>
</evidence>
<gene>
    <name evidence="2" type="ORF">KCG35_22020</name>
</gene>
<organism evidence="2 3">
    <name type="scientific">Zooshikella harenae</name>
    <dbReference type="NCBI Taxonomy" id="2827238"/>
    <lineage>
        <taxon>Bacteria</taxon>
        <taxon>Pseudomonadati</taxon>
        <taxon>Pseudomonadota</taxon>
        <taxon>Gammaproteobacteria</taxon>
        <taxon>Oceanospirillales</taxon>
        <taxon>Zooshikellaceae</taxon>
        <taxon>Zooshikella</taxon>
    </lineage>
</organism>
<protein>
    <submittedName>
        <fullName evidence="2">Transporter substrate-binding domain-containing protein</fullName>
    </submittedName>
</protein>
<dbReference type="EMBL" id="JAGSOY010000099">
    <property type="protein sequence ID" value="MBU2713742.1"/>
    <property type="molecule type" value="Genomic_DNA"/>
</dbReference>
<evidence type="ECO:0000256" key="1">
    <source>
        <dbReference type="ARBA" id="ARBA00010333"/>
    </source>
</evidence>
<comment type="similarity">
    <text evidence="1">Belongs to the bacterial solute-binding protein 3 family.</text>
</comment>
<reference evidence="2 3" key="1">
    <citation type="submission" date="2021-04" db="EMBL/GenBank/DDBJ databases">
        <authorList>
            <person name="Pira H."/>
            <person name="Risdian C."/>
            <person name="Wink J."/>
        </authorList>
    </citation>
    <scope>NUCLEOTIDE SEQUENCE [LARGE SCALE GENOMIC DNA]</scope>
    <source>
        <strain evidence="2 3">WH53</strain>
    </source>
</reference>
<proteinExistence type="inferred from homology"/>